<feature type="DNA-binding region" description="H-T-H motif" evidence="4">
    <location>
        <begin position="31"/>
        <end position="50"/>
    </location>
</feature>
<dbReference type="InterPro" id="IPR009057">
    <property type="entry name" value="Homeodomain-like_sf"/>
</dbReference>
<dbReference type="SUPFAM" id="SSF46689">
    <property type="entry name" value="Homeodomain-like"/>
    <property type="match status" value="1"/>
</dbReference>
<dbReference type="Proteomes" id="UP000008839">
    <property type="component" value="Chromosome"/>
</dbReference>
<dbReference type="SUPFAM" id="SSF48498">
    <property type="entry name" value="Tetracyclin repressor-like, C-terminal domain"/>
    <property type="match status" value="1"/>
</dbReference>
<keyword evidence="3" id="KW-0804">Transcription</keyword>
<dbReference type="AlphaFoldDB" id="A0A7U4DD72"/>
<feature type="domain" description="HTH tetR-type" evidence="5">
    <location>
        <begin position="8"/>
        <end position="68"/>
    </location>
</feature>
<dbReference type="InterPro" id="IPR001647">
    <property type="entry name" value="HTH_TetR"/>
</dbReference>
<dbReference type="PANTHER" id="PTHR47506">
    <property type="entry name" value="TRANSCRIPTIONAL REGULATORY PROTEIN"/>
    <property type="match status" value="1"/>
</dbReference>
<dbReference type="PANTHER" id="PTHR47506:SF3">
    <property type="entry name" value="HTH-TYPE TRANSCRIPTIONAL REGULATOR LMRA"/>
    <property type="match status" value="1"/>
</dbReference>
<reference evidence="6 7" key="1">
    <citation type="journal article" date="2008" name="Antimicrob. Agents Chemother.">
        <title>Whole-genome pyrosequencing of an epidemic multidrug-resistant Acinetobacter baumannii strain belonging to the European clone II group.</title>
        <authorList>
            <person name="Iacono M."/>
            <person name="Villa L."/>
            <person name="Fortini D."/>
            <person name="Bordoni R."/>
            <person name="Imperi F."/>
            <person name="Bonnal R.J."/>
            <person name="Sicheritz-Ponten T."/>
            <person name="De Bellis G."/>
            <person name="Visca P."/>
            <person name="Cassone A."/>
            <person name="Carattoli A."/>
        </authorList>
    </citation>
    <scope>NUCLEOTIDE SEQUENCE [LARGE SCALE GENOMIC DNA]</scope>
    <source>
        <strain evidence="6 7">ACICU</strain>
    </source>
</reference>
<dbReference type="KEGG" id="abc:ACICU_01586"/>
<evidence type="ECO:0000256" key="3">
    <source>
        <dbReference type="ARBA" id="ARBA00023163"/>
    </source>
</evidence>
<accession>A0A7U4DD72</accession>
<name>A0A7U4DD72_ACIBC</name>
<gene>
    <name evidence="6" type="ordered locus">ACICU_01586</name>
</gene>
<protein>
    <submittedName>
        <fullName evidence="6">Transcriptional regulator</fullName>
    </submittedName>
</protein>
<evidence type="ECO:0000313" key="7">
    <source>
        <dbReference type="Proteomes" id="UP000008839"/>
    </source>
</evidence>
<evidence type="ECO:0000313" key="6">
    <source>
        <dbReference type="EMBL" id="ACC56898.1"/>
    </source>
</evidence>
<keyword evidence="1" id="KW-0805">Transcription regulation</keyword>
<sequence length="195" mass="22731">MCEATKICQKKDDIITTALRLFNSYSYNSIGVDRIISESGVAKMTFYKYFPSKEKLIEECLLLRNSLLQNSLTAAISKEDETNPLARIKAIFLWYSDWFNSEDFNGCMFQKALEEVLKQYPSTHQPATLYKIWLTQLMQDLLIQYEIEESRPLALLLVNILEGMTIQAQVEHGSVKIDDYWKRVEKLIEFEKIAH</sequence>
<dbReference type="Pfam" id="PF00440">
    <property type="entry name" value="TetR_N"/>
    <property type="match status" value="1"/>
</dbReference>
<dbReference type="PROSITE" id="PS50977">
    <property type="entry name" value="HTH_TETR_2"/>
    <property type="match status" value="1"/>
</dbReference>
<dbReference type="Gene3D" id="1.10.357.10">
    <property type="entry name" value="Tetracycline Repressor, domain 2"/>
    <property type="match status" value="1"/>
</dbReference>
<evidence type="ECO:0000256" key="1">
    <source>
        <dbReference type="ARBA" id="ARBA00023015"/>
    </source>
</evidence>
<evidence type="ECO:0000256" key="2">
    <source>
        <dbReference type="ARBA" id="ARBA00023125"/>
    </source>
</evidence>
<evidence type="ECO:0000259" key="5">
    <source>
        <dbReference type="PROSITE" id="PS50977"/>
    </source>
</evidence>
<dbReference type="EMBL" id="CP000863">
    <property type="protein sequence ID" value="ACC56898.1"/>
    <property type="molecule type" value="Genomic_DNA"/>
</dbReference>
<proteinExistence type="predicted"/>
<keyword evidence="2 4" id="KW-0238">DNA-binding</keyword>
<organism evidence="6 7">
    <name type="scientific">Acinetobacter baumannii (strain ACICU)</name>
    <dbReference type="NCBI Taxonomy" id="405416"/>
    <lineage>
        <taxon>Bacteria</taxon>
        <taxon>Pseudomonadati</taxon>
        <taxon>Pseudomonadota</taxon>
        <taxon>Gammaproteobacteria</taxon>
        <taxon>Moraxellales</taxon>
        <taxon>Moraxellaceae</taxon>
        <taxon>Acinetobacter</taxon>
        <taxon>Acinetobacter calcoaceticus/baumannii complex</taxon>
    </lineage>
</organism>
<dbReference type="InterPro" id="IPR036271">
    <property type="entry name" value="Tet_transcr_reg_TetR-rel_C_sf"/>
</dbReference>
<dbReference type="GO" id="GO:0003677">
    <property type="term" value="F:DNA binding"/>
    <property type="evidence" value="ECO:0007669"/>
    <property type="project" value="UniProtKB-UniRule"/>
</dbReference>
<dbReference type="PRINTS" id="PR00455">
    <property type="entry name" value="HTHTETR"/>
</dbReference>
<evidence type="ECO:0000256" key="4">
    <source>
        <dbReference type="PROSITE-ProRule" id="PRU00335"/>
    </source>
</evidence>